<dbReference type="EMBL" id="HBUE01137810">
    <property type="protein sequence ID" value="CAG6499383.1"/>
    <property type="molecule type" value="Transcribed_RNA"/>
</dbReference>
<dbReference type="EMBL" id="HBUE01137802">
    <property type="protein sequence ID" value="CAG6499381.1"/>
    <property type="molecule type" value="Transcribed_RNA"/>
</dbReference>
<dbReference type="EMBL" id="HBUE01137803">
    <property type="protein sequence ID" value="CAG6499382.1"/>
    <property type="molecule type" value="Transcribed_RNA"/>
</dbReference>
<organism evidence="2">
    <name type="scientific">Culex pipiens</name>
    <name type="common">House mosquito</name>
    <dbReference type="NCBI Taxonomy" id="7175"/>
    <lineage>
        <taxon>Eukaryota</taxon>
        <taxon>Metazoa</taxon>
        <taxon>Ecdysozoa</taxon>
        <taxon>Arthropoda</taxon>
        <taxon>Hexapoda</taxon>
        <taxon>Insecta</taxon>
        <taxon>Pterygota</taxon>
        <taxon>Neoptera</taxon>
        <taxon>Endopterygota</taxon>
        <taxon>Diptera</taxon>
        <taxon>Nematocera</taxon>
        <taxon>Culicoidea</taxon>
        <taxon>Culicidae</taxon>
        <taxon>Culicinae</taxon>
        <taxon>Culicini</taxon>
        <taxon>Culex</taxon>
        <taxon>Culex</taxon>
    </lineage>
</organism>
<keyword evidence="1" id="KW-0812">Transmembrane</keyword>
<protein>
    <submittedName>
        <fullName evidence="2">(northern house mosquito) hypothetical protein</fullName>
    </submittedName>
</protein>
<feature type="transmembrane region" description="Helical" evidence="1">
    <location>
        <begin position="12"/>
        <end position="34"/>
    </location>
</feature>
<name>A0A8D8CT56_CULPI</name>
<evidence type="ECO:0000313" key="2">
    <source>
        <dbReference type="EMBL" id="CAG6499382.1"/>
    </source>
</evidence>
<dbReference type="AlphaFoldDB" id="A0A8D8CT56"/>
<keyword evidence="1" id="KW-0472">Membrane</keyword>
<sequence length="99" mass="11586">MDFMTDDVRKKLLAMMMLVIIPSNKLMMTMLLLGQPELTRILPRRQPPGRRILLAWRKVCLLSRCWALQIVTMSSMGKNVTRMPMRHESAGMCRRRTII</sequence>
<accession>A0A8D8CT56</accession>
<proteinExistence type="predicted"/>
<reference evidence="2" key="1">
    <citation type="submission" date="2021-05" db="EMBL/GenBank/DDBJ databases">
        <authorList>
            <person name="Alioto T."/>
            <person name="Alioto T."/>
            <person name="Gomez Garrido J."/>
        </authorList>
    </citation>
    <scope>NUCLEOTIDE SEQUENCE</scope>
</reference>
<keyword evidence="1" id="KW-1133">Transmembrane helix</keyword>
<evidence type="ECO:0000256" key="1">
    <source>
        <dbReference type="SAM" id="Phobius"/>
    </source>
</evidence>